<proteinExistence type="predicted"/>
<dbReference type="AlphaFoldDB" id="A0A6C0I7Q9"/>
<protein>
    <submittedName>
        <fullName evidence="1">Uncharacterized protein</fullName>
    </submittedName>
</protein>
<name>A0A6C0I7Q9_9ZZZZ</name>
<accession>A0A6C0I7Q9</accession>
<dbReference type="EMBL" id="MN740136">
    <property type="protein sequence ID" value="QHT89058.1"/>
    <property type="molecule type" value="Genomic_DNA"/>
</dbReference>
<evidence type="ECO:0000313" key="1">
    <source>
        <dbReference type="EMBL" id="QHT89058.1"/>
    </source>
</evidence>
<reference evidence="1" key="1">
    <citation type="journal article" date="2020" name="Nature">
        <title>Giant virus diversity and host interactions through global metagenomics.</title>
        <authorList>
            <person name="Schulz F."/>
            <person name="Roux S."/>
            <person name="Paez-Espino D."/>
            <person name="Jungbluth S."/>
            <person name="Walsh D.A."/>
            <person name="Denef V.J."/>
            <person name="McMahon K.D."/>
            <person name="Konstantinidis K.T."/>
            <person name="Eloe-Fadrosh E.A."/>
            <person name="Kyrpides N.C."/>
            <person name="Woyke T."/>
        </authorList>
    </citation>
    <scope>NUCLEOTIDE SEQUENCE</scope>
    <source>
        <strain evidence="1">GVMAG-M-3300023184-53</strain>
    </source>
</reference>
<organism evidence="1">
    <name type="scientific">viral metagenome</name>
    <dbReference type="NCBI Taxonomy" id="1070528"/>
    <lineage>
        <taxon>unclassified sequences</taxon>
        <taxon>metagenomes</taxon>
        <taxon>organismal metagenomes</taxon>
    </lineage>
</organism>
<sequence>MSCNLKLEIPLDIVNDINKDLYKNYEISGIINCNDNNKVIGVDKNKGSADSVYTPNHVINFHTHPISAYKQGHTTWGWPSGEDIRETLKFALAGNKAHMVFTVEGLYTIQVSPCKLKKMKNLLNDQERGAIVFLIEYYFKSTHNFRGIDELKSLKNKITPTDYVKFVNTFNISNMECPKKIVHPRDTAGIPNVGFPEIDDDRIINLPMNHFITKSELSEAKCINENGEELDETVKDVFKQFKTILKKFNVTKCKTPWNNDSNSWFWVNFFRTEYHINAKYSSPQPSEIVILEKPFIKIFSNNAEGCSINQIGKSNNFDKKTEINTFGSKKTSTADQYLLKYIVFYVLYTNRRGNVMNKVKSIIKKYNFNIKLK</sequence>